<organism evidence="2 3">
    <name type="scientific">Parageobacillus galactosidasius</name>
    <dbReference type="NCBI Taxonomy" id="883812"/>
    <lineage>
        <taxon>Bacteria</taxon>
        <taxon>Bacillati</taxon>
        <taxon>Bacillota</taxon>
        <taxon>Bacilli</taxon>
        <taxon>Bacillales</taxon>
        <taxon>Anoxybacillaceae</taxon>
        <taxon>Parageobacillus</taxon>
    </lineage>
</organism>
<evidence type="ECO:0000256" key="1">
    <source>
        <dbReference type="SAM" id="MobiDB-lite"/>
    </source>
</evidence>
<protein>
    <submittedName>
        <fullName evidence="2">Uncharacterized protein</fullName>
    </submittedName>
</protein>
<keyword evidence="3" id="KW-1185">Reference proteome</keyword>
<gene>
    <name evidence="2" type="ORF">B9L23_06865</name>
</gene>
<name>A0A226QRF0_9BACL</name>
<comment type="caution">
    <text evidence="2">The sequence shown here is derived from an EMBL/GenBank/DDBJ whole genome shotgun (WGS) entry which is preliminary data.</text>
</comment>
<dbReference type="Proteomes" id="UP000198394">
    <property type="component" value="Unassembled WGS sequence"/>
</dbReference>
<dbReference type="AlphaFoldDB" id="A0A226QRF0"/>
<evidence type="ECO:0000313" key="3">
    <source>
        <dbReference type="Proteomes" id="UP000198394"/>
    </source>
</evidence>
<proteinExistence type="predicted"/>
<dbReference type="EMBL" id="NDYL01000001">
    <property type="protein sequence ID" value="OXB94594.1"/>
    <property type="molecule type" value="Genomic_DNA"/>
</dbReference>
<evidence type="ECO:0000313" key="2">
    <source>
        <dbReference type="EMBL" id="OXB94594.1"/>
    </source>
</evidence>
<reference evidence="2 3" key="1">
    <citation type="submission" date="2017-04" db="EMBL/GenBank/DDBJ databases">
        <title>The genome sequence of Parageobacillus galactosidasius DSM 18751.</title>
        <authorList>
            <person name="Ramaloko W.T."/>
            <person name="Koen N."/>
            <person name="Polliack S."/>
            <person name="Aliyu H."/>
            <person name="Lebre P."/>
            <person name="Mohr T."/>
            <person name="Oswald F."/>
            <person name="Zwick M."/>
            <person name="Neumann A."/>
            <person name="Syldatk C."/>
            <person name="Cowan D."/>
            <person name="De Maayer P."/>
        </authorList>
    </citation>
    <scope>NUCLEOTIDE SEQUENCE [LARGE SCALE GENOMIC DNA]</scope>
    <source>
        <strain evidence="2 3">DSM 18751</strain>
    </source>
</reference>
<feature type="region of interest" description="Disordered" evidence="1">
    <location>
        <begin position="36"/>
        <end position="61"/>
    </location>
</feature>
<accession>A0A226QRF0</accession>
<sequence length="61" mass="7118">MRVAFRNKIAGGENVQQLTIFDFLEEVVENESRYTFDNEKGSSMQMRGNFDSPLEQRTRSL</sequence>